<keyword evidence="3" id="KW-1185">Reference proteome</keyword>
<evidence type="ECO:0000259" key="1">
    <source>
        <dbReference type="Pfam" id="PF12680"/>
    </source>
</evidence>
<evidence type="ECO:0000313" key="2">
    <source>
        <dbReference type="EMBL" id="CAL1717438.1"/>
    </source>
</evidence>
<dbReference type="InterPro" id="IPR037401">
    <property type="entry name" value="SnoaL-like"/>
</dbReference>
<dbReference type="InterPro" id="IPR050977">
    <property type="entry name" value="Fungal_Meroterpenoid_Isomerase"/>
</dbReference>
<dbReference type="PANTHER" id="PTHR39598">
    <property type="entry name" value="AUSTINOL SYNTHESIS PROTEIN F-RELATED"/>
    <property type="match status" value="1"/>
</dbReference>
<dbReference type="InterPro" id="IPR032710">
    <property type="entry name" value="NTF2-like_dom_sf"/>
</dbReference>
<evidence type="ECO:0000313" key="3">
    <source>
        <dbReference type="Proteomes" id="UP001497453"/>
    </source>
</evidence>
<dbReference type="Proteomes" id="UP001497453">
    <property type="component" value="Chromosome 9"/>
</dbReference>
<feature type="domain" description="SnoaL-like" evidence="1">
    <location>
        <begin position="76"/>
        <end position="173"/>
    </location>
</feature>
<dbReference type="EMBL" id="OZ037952">
    <property type="protein sequence ID" value="CAL1717438.1"/>
    <property type="molecule type" value="Genomic_DNA"/>
</dbReference>
<accession>A0ABP1EBP3</accession>
<sequence>MRLIFSLEKLGKSLHVSLAYGTFCPSYESYIGLFREPAYSSVIQHIYHFAKTIHMSSAIRGAIPENPSSKIQVALDWLTAVALGDIHKLASLFTDDFVHSVYPPTLNLPSRNKQQWLEYNKVALTFFKDYTTEVKEIVEGRRTVVLHTTSSAVSSTGALYNNEYVIFVHLTEDANGVYRIMSIKEFIDTLYSAEFSAEEKKRYESMGKKFNLREIAVNNGGYL</sequence>
<name>A0ABP1EBP3_9APHY</name>
<dbReference type="SUPFAM" id="SSF54427">
    <property type="entry name" value="NTF2-like"/>
    <property type="match status" value="1"/>
</dbReference>
<organism evidence="2 3">
    <name type="scientific">Somion occarium</name>
    <dbReference type="NCBI Taxonomy" id="3059160"/>
    <lineage>
        <taxon>Eukaryota</taxon>
        <taxon>Fungi</taxon>
        <taxon>Dikarya</taxon>
        <taxon>Basidiomycota</taxon>
        <taxon>Agaricomycotina</taxon>
        <taxon>Agaricomycetes</taxon>
        <taxon>Polyporales</taxon>
        <taxon>Cerrenaceae</taxon>
        <taxon>Somion</taxon>
    </lineage>
</organism>
<dbReference type="PANTHER" id="PTHR39598:SF1">
    <property type="entry name" value="AUSTINOID BIOSYNTHESIS CLUSTERS PROTEIN F-RELATED"/>
    <property type="match status" value="1"/>
</dbReference>
<gene>
    <name evidence="2" type="ORF">GFSPODELE1_LOCUS11221</name>
</gene>
<reference evidence="3" key="1">
    <citation type="submission" date="2024-04" db="EMBL/GenBank/DDBJ databases">
        <authorList>
            <person name="Shaw F."/>
            <person name="Minotto A."/>
        </authorList>
    </citation>
    <scope>NUCLEOTIDE SEQUENCE [LARGE SCALE GENOMIC DNA]</scope>
</reference>
<dbReference type="Pfam" id="PF12680">
    <property type="entry name" value="SnoaL_2"/>
    <property type="match status" value="1"/>
</dbReference>
<protein>
    <recommendedName>
        <fullName evidence="1">SnoaL-like domain-containing protein</fullName>
    </recommendedName>
</protein>
<proteinExistence type="predicted"/>
<dbReference type="Gene3D" id="3.10.450.50">
    <property type="match status" value="1"/>
</dbReference>